<sequence>MPALPSTTRARSAALDLRVLRAAVFATLCVVLSGAGHVLASGCSVPVPALLLGWLGVGAFAVLQSGRERSLRAICGGLTTGQAALHTLFHLWPAGLGAHTGPPGPPGPPGSPGSVGPRSMAGLPMSGMRMPGMAASGMRMPDTAAPHTAASHLAAAAPHLAFWTHALVLGLSPTMLAAHLAAGLAAGWWLRRGEAALWRLVRLTGLVRLLRRAAGAAAAFAHDLALRSTLWSGLWRAVAPLPSGPWVARLDRDGERRRRRATLRLRHSVIRRGPPVAVFPV</sequence>
<organism evidence="3 4">
    <name type="scientific">Kitasatospora kifunensis</name>
    <name type="common">Streptomyces kifunensis</name>
    <dbReference type="NCBI Taxonomy" id="58351"/>
    <lineage>
        <taxon>Bacteria</taxon>
        <taxon>Bacillati</taxon>
        <taxon>Actinomycetota</taxon>
        <taxon>Actinomycetes</taxon>
        <taxon>Kitasatosporales</taxon>
        <taxon>Streptomycetaceae</taxon>
        <taxon>Kitasatospora</taxon>
    </lineage>
</organism>
<proteinExistence type="predicted"/>
<dbReference type="Proteomes" id="UP000540506">
    <property type="component" value="Unassembled WGS sequence"/>
</dbReference>
<evidence type="ECO:0000313" key="4">
    <source>
        <dbReference type="Proteomes" id="UP000540506"/>
    </source>
</evidence>
<feature type="compositionally biased region" description="Pro residues" evidence="1">
    <location>
        <begin position="102"/>
        <end position="111"/>
    </location>
</feature>
<protein>
    <recommendedName>
        <fullName evidence="5">Integral membrane protein</fullName>
    </recommendedName>
</protein>
<comment type="caution">
    <text evidence="3">The sequence shown here is derived from an EMBL/GenBank/DDBJ whole genome shotgun (WGS) entry which is preliminary data.</text>
</comment>
<feature type="transmembrane region" description="Helical" evidence="2">
    <location>
        <begin position="45"/>
        <end position="63"/>
    </location>
</feature>
<feature type="transmembrane region" description="Helical" evidence="2">
    <location>
        <begin position="19"/>
        <end position="39"/>
    </location>
</feature>
<dbReference type="EMBL" id="JACHJV010000001">
    <property type="protein sequence ID" value="MBB4927231.1"/>
    <property type="molecule type" value="Genomic_DNA"/>
</dbReference>
<evidence type="ECO:0008006" key="5">
    <source>
        <dbReference type="Google" id="ProtNLM"/>
    </source>
</evidence>
<evidence type="ECO:0000256" key="2">
    <source>
        <dbReference type="SAM" id="Phobius"/>
    </source>
</evidence>
<evidence type="ECO:0000313" key="3">
    <source>
        <dbReference type="EMBL" id="MBB4927231.1"/>
    </source>
</evidence>
<accession>A0A7W7R8C1</accession>
<evidence type="ECO:0000256" key="1">
    <source>
        <dbReference type="SAM" id="MobiDB-lite"/>
    </source>
</evidence>
<dbReference type="RefSeq" id="WP_184941310.1">
    <property type="nucleotide sequence ID" value="NZ_JACHJV010000001.1"/>
</dbReference>
<feature type="transmembrane region" description="Helical" evidence="2">
    <location>
        <begin position="166"/>
        <end position="189"/>
    </location>
</feature>
<reference evidence="3 4" key="1">
    <citation type="submission" date="2020-08" db="EMBL/GenBank/DDBJ databases">
        <title>Sequencing the genomes of 1000 actinobacteria strains.</title>
        <authorList>
            <person name="Klenk H.-P."/>
        </authorList>
    </citation>
    <scope>NUCLEOTIDE SEQUENCE [LARGE SCALE GENOMIC DNA]</scope>
    <source>
        <strain evidence="3 4">DSM 41654</strain>
    </source>
</reference>
<keyword evidence="2" id="KW-0472">Membrane</keyword>
<keyword evidence="2" id="KW-1133">Transmembrane helix</keyword>
<name>A0A7W7R8C1_KITKI</name>
<feature type="region of interest" description="Disordered" evidence="1">
    <location>
        <begin position="98"/>
        <end position="121"/>
    </location>
</feature>
<keyword evidence="4" id="KW-1185">Reference proteome</keyword>
<dbReference type="AlphaFoldDB" id="A0A7W7R8C1"/>
<gene>
    <name evidence="3" type="ORF">FHR34_006224</name>
</gene>
<keyword evidence="2" id="KW-0812">Transmembrane</keyword>